<evidence type="ECO:0000259" key="1">
    <source>
        <dbReference type="PROSITE" id="PS50853"/>
    </source>
</evidence>
<gene>
    <name evidence="2" type="primary">Acey_s0075.g919</name>
    <name evidence="2" type="ORF">Y032_0075g919</name>
</gene>
<dbReference type="PROSITE" id="PS50853">
    <property type="entry name" value="FN3"/>
    <property type="match status" value="1"/>
</dbReference>
<reference evidence="3" key="1">
    <citation type="journal article" date="2015" name="Nat. Genet.">
        <title>The genome and transcriptome of the zoonotic hookworm Ancylostoma ceylanicum identify infection-specific gene families.</title>
        <authorList>
            <person name="Schwarz E.M."/>
            <person name="Hu Y."/>
            <person name="Antoshechkin I."/>
            <person name="Miller M.M."/>
            <person name="Sternberg P.W."/>
            <person name="Aroian R.V."/>
        </authorList>
    </citation>
    <scope>NUCLEOTIDE SEQUENCE</scope>
    <source>
        <strain evidence="3">HY135</strain>
    </source>
</reference>
<dbReference type="OrthoDB" id="5874416at2759"/>
<accession>A0A016TTX4</accession>
<organism evidence="2 3">
    <name type="scientific">Ancylostoma ceylanicum</name>
    <dbReference type="NCBI Taxonomy" id="53326"/>
    <lineage>
        <taxon>Eukaryota</taxon>
        <taxon>Metazoa</taxon>
        <taxon>Ecdysozoa</taxon>
        <taxon>Nematoda</taxon>
        <taxon>Chromadorea</taxon>
        <taxon>Rhabditida</taxon>
        <taxon>Rhabditina</taxon>
        <taxon>Rhabditomorpha</taxon>
        <taxon>Strongyloidea</taxon>
        <taxon>Ancylostomatidae</taxon>
        <taxon>Ancylostomatinae</taxon>
        <taxon>Ancylostoma</taxon>
    </lineage>
</organism>
<feature type="domain" description="Fibronectin type-III" evidence="1">
    <location>
        <begin position="105"/>
        <end position="205"/>
    </location>
</feature>
<dbReference type="Proteomes" id="UP000024635">
    <property type="component" value="Unassembled WGS sequence"/>
</dbReference>
<dbReference type="AlphaFoldDB" id="A0A016TTX4"/>
<sequence length="338" mass="38159">MVRKFQDLVVSGISTNILSDKVVITWNIAGLNEFEKPLYVVSIWSDENGVRLLKQVNTTETMHELGIARRPWKFQLEVLPVIGEYVGIASDNVTIDLEEMAPDVAPTDIEAVVISHSQVFIDFEPISNIYVYGEDKGCEVQICEKQEDSPTCLRKTVPPRAGGAEFNDLKPAKIYYAQVACLTNAGKGLPSSWIAFRNADLTAPSITTTKKTRRPKFVATTDSYQDSTLVINIRAQEGLSLVIVWSFNTKGGALFDIGLIKKFQLLQYKKDIRGTYSDRLVITDDPKKREIDVGRYWRKQKTIGFVQKRETDEKNGHKKYDNKNITKNVKSCFDLDHG</sequence>
<dbReference type="SUPFAM" id="SSF49265">
    <property type="entry name" value="Fibronectin type III"/>
    <property type="match status" value="1"/>
</dbReference>
<proteinExistence type="predicted"/>
<keyword evidence="3" id="KW-1185">Reference proteome</keyword>
<protein>
    <recommendedName>
        <fullName evidence="1">Fibronectin type-III domain-containing protein</fullName>
    </recommendedName>
</protein>
<comment type="caution">
    <text evidence="2">The sequence shown here is derived from an EMBL/GenBank/DDBJ whole genome shotgun (WGS) entry which is preliminary data.</text>
</comment>
<dbReference type="EMBL" id="JARK01001411">
    <property type="protein sequence ID" value="EYC06484.1"/>
    <property type="molecule type" value="Genomic_DNA"/>
</dbReference>
<dbReference type="InterPro" id="IPR003961">
    <property type="entry name" value="FN3_dom"/>
</dbReference>
<dbReference type="InterPro" id="IPR013783">
    <property type="entry name" value="Ig-like_fold"/>
</dbReference>
<dbReference type="InterPro" id="IPR036116">
    <property type="entry name" value="FN3_sf"/>
</dbReference>
<dbReference type="CDD" id="cd00063">
    <property type="entry name" value="FN3"/>
    <property type="match status" value="1"/>
</dbReference>
<evidence type="ECO:0000313" key="2">
    <source>
        <dbReference type="EMBL" id="EYC06484.1"/>
    </source>
</evidence>
<dbReference type="Gene3D" id="2.60.40.10">
    <property type="entry name" value="Immunoglobulins"/>
    <property type="match status" value="1"/>
</dbReference>
<evidence type="ECO:0000313" key="3">
    <source>
        <dbReference type="Proteomes" id="UP000024635"/>
    </source>
</evidence>
<name>A0A016TTX4_9BILA</name>